<evidence type="ECO:0000256" key="1">
    <source>
        <dbReference type="ARBA" id="ARBA00004477"/>
    </source>
</evidence>
<evidence type="ECO:0000313" key="18">
    <source>
        <dbReference type="EMBL" id="CCC68669.1"/>
    </source>
</evidence>
<dbReference type="Gene3D" id="2.80.10.50">
    <property type="match status" value="1"/>
</dbReference>
<keyword evidence="10 15" id="KW-1133">Transmembrane helix</keyword>
<feature type="transmembrane region" description="Helical" evidence="15">
    <location>
        <begin position="631"/>
        <end position="648"/>
    </location>
</feature>
<evidence type="ECO:0000256" key="4">
    <source>
        <dbReference type="ARBA" id="ARBA00012839"/>
    </source>
</evidence>
<dbReference type="HOGENOM" id="CLU_008438_2_0_1"/>
<dbReference type="InParanoid" id="G0V9Q2"/>
<feature type="transmembrane region" description="Helical" evidence="15">
    <location>
        <begin position="188"/>
        <end position="204"/>
    </location>
</feature>
<evidence type="ECO:0000256" key="11">
    <source>
        <dbReference type="ARBA" id="ARBA00023136"/>
    </source>
</evidence>
<reference evidence="18 19" key="1">
    <citation type="journal article" date="2011" name="Proc. Natl. Acad. Sci. U.S.A.">
        <title>Evolutionary erosion of yeast sex chromosomes by mating-type switching accidents.</title>
        <authorList>
            <person name="Gordon J.L."/>
            <person name="Armisen D."/>
            <person name="Proux-Wera E."/>
            <person name="Oheigeartaigh S.S."/>
            <person name="Byrne K.P."/>
            <person name="Wolfe K.H."/>
        </authorList>
    </citation>
    <scope>NUCLEOTIDE SEQUENCE [LARGE SCALE GENOMIC DNA]</scope>
    <source>
        <strain evidence="19">ATCC 76901 / BCRC 22586 / CBS 4309 / NBRC 1992 / NRRL Y-12630</strain>
    </source>
</reference>
<evidence type="ECO:0000256" key="6">
    <source>
        <dbReference type="ARBA" id="ARBA00022679"/>
    </source>
</evidence>
<dbReference type="KEGG" id="ncs:NCAS_0B05850"/>
<feature type="region of interest" description="Disordered" evidence="16">
    <location>
        <begin position="838"/>
        <end position="896"/>
    </location>
</feature>
<keyword evidence="11 15" id="KW-0472">Membrane</keyword>
<dbReference type="eggNOG" id="KOG3359">
    <property type="taxonomic scope" value="Eukaryota"/>
</dbReference>
<keyword evidence="8" id="KW-0677">Repeat</keyword>
<evidence type="ECO:0000313" key="19">
    <source>
        <dbReference type="Proteomes" id="UP000001640"/>
    </source>
</evidence>
<feature type="transmembrane region" description="Helical" evidence="15">
    <location>
        <begin position="273"/>
        <end position="295"/>
    </location>
</feature>
<comment type="pathway">
    <text evidence="2 15">Protein modification; protein glycosylation.</text>
</comment>
<dbReference type="InterPro" id="IPR032421">
    <property type="entry name" value="PMT_4TMC"/>
</dbReference>
<dbReference type="InterPro" id="IPR036300">
    <property type="entry name" value="MIR_dom_sf"/>
</dbReference>
<dbReference type="OMA" id="WAPYILE"/>
<dbReference type="InterPro" id="IPR027005">
    <property type="entry name" value="PMT-like"/>
</dbReference>
<comment type="catalytic activity">
    <reaction evidence="13 15">
        <text>a di-trans,poly-cis-dolichyl beta-D-mannosyl phosphate + L-threonyl-[protein] = 3-O-(alpha-D-mannosyl)-L-threonyl-[protein] + a di-trans,poly-cis-dolichyl phosphate + H(+)</text>
        <dbReference type="Rhea" id="RHEA:53396"/>
        <dbReference type="Rhea" id="RHEA-COMP:11060"/>
        <dbReference type="Rhea" id="RHEA-COMP:13547"/>
        <dbReference type="Rhea" id="RHEA-COMP:19498"/>
        <dbReference type="Rhea" id="RHEA-COMP:19501"/>
        <dbReference type="ChEBI" id="CHEBI:15378"/>
        <dbReference type="ChEBI" id="CHEBI:30013"/>
        <dbReference type="ChEBI" id="CHEBI:57683"/>
        <dbReference type="ChEBI" id="CHEBI:58211"/>
        <dbReference type="ChEBI" id="CHEBI:137323"/>
        <dbReference type="EC" id="2.4.1.109"/>
    </reaction>
</comment>
<protein>
    <recommendedName>
        <fullName evidence="4 15">Dolichyl-phosphate-mannose--protein mannosyltransferase</fullName>
        <ecNumber evidence="4 15">2.4.1.109</ecNumber>
    </recommendedName>
</protein>
<feature type="transmembrane region" description="Helical" evidence="15">
    <location>
        <begin position="240"/>
        <end position="261"/>
    </location>
</feature>
<feature type="transmembrane region" description="Helical" evidence="15">
    <location>
        <begin position="137"/>
        <end position="158"/>
    </location>
</feature>
<dbReference type="Pfam" id="PF16192">
    <property type="entry name" value="PMT_4TMC"/>
    <property type="match status" value="1"/>
</dbReference>
<sequence>MLDNKEKKDVSELEKDTIQAIEIKKGRVIPFIDTEPSQDLVQLRTISTTHEIILVLSLLAFTALIRLHDLGWPNGVVFDEAVYGNIVSKYLKNILFVDVHPPLIKLLYAGIAHFLGFEGQFEFNDIGVPFPTTTPYYAMRLFSATLGSLTVLLMYLTLRASGVRIWVALAGSICLVIENSFVTVSRHIMLEGPLMFFIAAAVYFTKKSDLFKADSCNSYINIGIAAVALGLAISSKWVGVATLIWAGLICVWRLWFMVGNLSMPVCGSFKVALIKAFTLIFLPIILYILTFYFHFQYTGINSDVSQLFTPEFRTTLANNSVVNNVVAEIAVGSMITLRHPGTHGGYLHSHDAFYEKGSNQQQITCYPYVDKNDNWTVELYDVPLENITSFQNLTDGTKIRLLHNTGCRLHSHDHKPPVSENSDWQKEVSCYGYPGFEGDANDDWIIEIDKDASIPGESQEHVRAIETKFRLKHAIMGCYLFSHNTMLPKLGFEQQEVTCAYSGIDSLTLWSVENNENPFVSDDAERVSYEPLSFWKKFVETHKRMLEIASGMDNTHMYESKPATWPFMLRGIDFWSEQHQDIYLLGNAVLWWSVTAFIVGFAGIVVWELVSLQLGYEFSKDPHVINFHIQVIQYLLGFLLNFIPSLLLENQIFLYHYLPAYYFGILALTHGLDILVSYIFRRRRSIGYTIVFLFATLCVYFFRDRSALVYGTSWTKDLCEQSKWLSGWDYDCDSFLATYEAYAHQPSGIYTVNTLVAPSKTMEALLPPTVYTEKVHEDIPKEVYQDVQEDSYEDAQHEVYENAQEEIQGNDQQEMYETPQQEVNEDTQGNANEVPQEVNEENQGNANEVQQKAPQGAQSEGNEETHEYKKKQIDSPSDFDKLMNNPIPKKFVDENGNEIDPEVARKLIEEEGGILEKLH</sequence>
<dbReference type="GO" id="GO:0097584">
    <property type="term" value="C:dolichyl-phosphate-mannose-protein mannosyltransferase Pmt5p-Pmt2p dimer complex"/>
    <property type="evidence" value="ECO:0007669"/>
    <property type="project" value="EnsemblFungi"/>
</dbReference>
<name>G0V9Q2_NAUCA</name>
<keyword evidence="6 15" id="KW-0808">Transferase</keyword>
<feature type="compositionally biased region" description="Basic and acidic residues" evidence="16">
    <location>
        <begin position="863"/>
        <end position="881"/>
    </location>
</feature>
<keyword evidence="5 15" id="KW-0328">Glycosyltransferase</keyword>
<organism evidence="18 19">
    <name type="scientific">Naumovozyma castellii</name>
    <name type="common">Yeast</name>
    <name type="synonym">Saccharomyces castellii</name>
    <dbReference type="NCBI Taxonomy" id="27288"/>
    <lineage>
        <taxon>Eukaryota</taxon>
        <taxon>Fungi</taxon>
        <taxon>Dikarya</taxon>
        <taxon>Ascomycota</taxon>
        <taxon>Saccharomycotina</taxon>
        <taxon>Saccharomycetes</taxon>
        <taxon>Saccharomycetales</taxon>
        <taxon>Saccharomycetaceae</taxon>
        <taxon>Naumovozyma</taxon>
    </lineage>
</organism>
<comment type="subcellular location">
    <subcellularLocation>
        <location evidence="1 15">Endoplasmic reticulum membrane</location>
        <topology evidence="1 15">Multi-pass membrane protein</topology>
    </subcellularLocation>
</comment>
<evidence type="ECO:0000256" key="8">
    <source>
        <dbReference type="ARBA" id="ARBA00022737"/>
    </source>
</evidence>
<dbReference type="Pfam" id="PF02366">
    <property type="entry name" value="PMT"/>
    <property type="match status" value="1"/>
</dbReference>
<dbReference type="AlphaFoldDB" id="G0V9Q2"/>
<dbReference type="EC" id="2.4.1.109" evidence="4 15"/>
<dbReference type="EMBL" id="HE576753">
    <property type="protein sequence ID" value="CCC68669.1"/>
    <property type="molecule type" value="Genomic_DNA"/>
</dbReference>
<dbReference type="PANTHER" id="PTHR10050:SF50">
    <property type="entry name" value="DOLICHYL-PHOSPHATE-MANNOSE--PROTEIN MANNOSYLTRANSFERASE 1-RELATED"/>
    <property type="match status" value="1"/>
</dbReference>
<feature type="domain" description="MIR" evidence="17">
    <location>
        <begin position="326"/>
        <end position="380"/>
    </location>
</feature>
<comment type="function">
    <text evidence="15">Transfers mannose from Dol-P-mannose to Ser or Thr residues on proteins.</text>
</comment>
<keyword evidence="19" id="KW-1185">Reference proteome</keyword>
<dbReference type="Pfam" id="PF02815">
    <property type="entry name" value="MIR"/>
    <property type="match status" value="1"/>
</dbReference>
<dbReference type="PROSITE" id="PS50919">
    <property type="entry name" value="MIR"/>
    <property type="match status" value="2"/>
</dbReference>
<evidence type="ECO:0000256" key="14">
    <source>
        <dbReference type="ARBA" id="ARBA00045102"/>
    </source>
</evidence>
<evidence type="ECO:0000259" key="17">
    <source>
        <dbReference type="PROSITE" id="PS50919"/>
    </source>
</evidence>
<comment type="similarity">
    <text evidence="3 15">Belongs to the glycosyltransferase 39 family.</text>
</comment>
<evidence type="ECO:0000256" key="13">
    <source>
        <dbReference type="ARBA" id="ARBA00045085"/>
    </source>
</evidence>
<evidence type="ECO:0000256" key="15">
    <source>
        <dbReference type="RuleBase" id="RU367007"/>
    </source>
</evidence>
<proteinExistence type="inferred from homology"/>
<evidence type="ECO:0000256" key="12">
    <source>
        <dbReference type="ARBA" id="ARBA00023180"/>
    </source>
</evidence>
<keyword evidence="9 15" id="KW-0256">Endoplasmic reticulum</keyword>
<feature type="domain" description="MIR" evidence="17">
    <location>
        <begin position="459"/>
        <end position="515"/>
    </location>
</feature>
<dbReference type="SMART" id="SM00472">
    <property type="entry name" value="MIR"/>
    <property type="match status" value="3"/>
</dbReference>
<evidence type="ECO:0000256" key="10">
    <source>
        <dbReference type="ARBA" id="ARBA00022989"/>
    </source>
</evidence>
<dbReference type="SUPFAM" id="SSF82109">
    <property type="entry name" value="MIR domain"/>
    <property type="match status" value="1"/>
</dbReference>
<accession>G0V9Q2</accession>
<dbReference type="InterPro" id="IPR003342">
    <property type="entry name" value="ArnT-like_N"/>
</dbReference>
<evidence type="ECO:0000256" key="5">
    <source>
        <dbReference type="ARBA" id="ARBA00022676"/>
    </source>
</evidence>
<dbReference type="CDD" id="cd23283">
    <property type="entry name" value="beta-trefoil_MIR_PMT1-like"/>
    <property type="match status" value="1"/>
</dbReference>
<evidence type="ECO:0000256" key="16">
    <source>
        <dbReference type="SAM" id="MobiDB-lite"/>
    </source>
</evidence>
<evidence type="ECO:0000256" key="7">
    <source>
        <dbReference type="ARBA" id="ARBA00022692"/>
    </source>
</evidence>
<keyword evidence="7 15" id="KW-0812">Transmembrane</keyword>
<dbReference type="RefSeq" id="XP_003675040.1">
    <property type="nucleotide sequence ID" value="XM_003674992.1"/>
</dbReference>
<evidence type="ECO:0000256" key="2">
    <source>
        <dbReference type="ARBA" id="ARBA00004922"/>
    </source>
</evidence>
<feature type="transmembrane region" description="Helical" evidence="15">
    <location>
        <begin position="686"/>
        <end position="703"/>
    </location>
</feature>
<dbReference type="UniPathway" id="UPA00378"/>
<dbReference type="OrthoDB" id="292747at2759"/>
<feature type="transmembrane region" description="Helical" evidence="15">
    <location>
        <begin position="165"/>
        <end position="182"/>
    </location>
</feature>
<dbReference type="GeneID" id="96902226"/>
<dbReference type="GO" id="GO:0004169">
    <property type="term" value="F:dolichyl-phosphate-mannose-protein mannosyltransferase activity"/>
    <property type="evidence" value="ECO:0007669"/>
    <property type="project" value="UniProtKB-UniRule"/>
</dbReference>
<feature type="compositionally biased region" description="Polar residues" evidence="16">
    <location>
        <begin position="844"/>
        <end position="860"/>
    </location>
</feature>
<evidence type="ECO:0000256" key="9">
    <source>
        <dbReference type="ARBA" id="ARBA00022824"/>
    </source>
</evidence>
<feature type="transmembrane region" description="Helical" evidence="15">
    <location>
        <begin position="589"/>
        <end position="610"/>
    </location>
</feature>
<dbReference type="GO" id="GO:0097585">
    <property type="term" value="C:dolichyl-phosphate-mannose-protein mannosyltransferase Pmt5p-Pmt3p dimer complex"/>
    <property type="evidence" value="ECO:0007669"/>
    <property type="project" value="EnsemblFungi"/>
</dbReference>
<dbReference type="STRING" id="1064592.G0V9Q2"/>
<evidence type="ECO:0000256" key="3">
    <source>
        <dbReference type="ARBA" id="ARBA00007222"/>
    </source>
</evidence>
<comment type="catalytic activity">
    <reaction evidence="14 15">
        <text>a di-trans,poly-cis-dolichyl beta-D-mannosyl phosphate + L-seryl-[protein] = 3-O-(alpha-D-mannosyl)-L-seryl-[protein] + a di-trans,poly-cis-dolichyl phosphate + H(+)</text>
        <dbReference type="Rhea" id="RHEA:17377"/>
        <dbReference type="Rhea" id="RHEA-COMP:9863"/>
        <dbReference type="Rhea" id="RHEA-COMP:13546"/>
        <dbReference type="Rhea" id="RHEA-COMP:19498"/>
        <dbReference type="Rhea" id="RHEA-COMP:19501"/>
        <dbReference type="ChEBI" id="CHEBI:15378"/>
        <dbReference type="ChEBI" id="CHEBI:29999"/>
        <dbReference type="ChEBI" id="CHEBI:57683"/>
        <dbReference type="ChEBI" id="CHEBI:58211"/>
        <dbReference type="ChEBI" id="CHEBI:137321"/>
        <dbReference type="EC" id="2.4.1.109"/>
    </reaction>
</comment>
<dbReference type="PANTHER" id="PTHR10050">
    <property type="entry name" value="DOLICHYL-PHOSPHATE-MANNOSE--PROTEIN MANNOSYLTRANSFERASE"/>
    <property type="match status" value="1"/>
</dbReference>
<feature type="transmembrane region" description="Helical" evidence="15">
    <location>
        <begin position="660"/>
        <end position="679"/>
    </location>
</feature>
<dbReference type="Proteomes" id="UP000001640">
    <property type="component" value="Chromosome 2"/>
</dbReference>
<keyword evidence="12" id="KW-0325">Glycoprotein</keyword>
<feature type="transmembrane region" description="Helical" evidence="15">
    <location>
        <begin position="216"/>
        <end position="234"/>
    </location>
</feature>
<dbReference type="InterPro" id="IPR016093">
    <property type="entry name" value="MIR_motif"/>
</dbReference>
<reference key="2">
    <citation type="submission" date="2011-08" db="EMBL/GenBank/DDBJ databases">
        <title>Genome sequence of Naumovozyma castellii.</title>
        <authorList>
            <person name="Gordon J.L."/>
            <person name="Armisen D."/>
            <person name="Proux-Wera E."/>
            <person name="OhEigeartaigh S.S."/>
            <person name="Byrne K.P."/>
            <person name="Wolfe K.H."/>
        </authorList>
    </citation>
    <scope>NUCLEOTIDE SEQUENCE</scope>
    <source>
        <strain>Type strain:CBS 4309</strain>
    </source>
</reference>
<gene>
    <name evidence="18" type="primary">NCAS0B05850</name>
    <name evidence="18" type="ordered locus">NCAS_0B05850</name>
</gene>